<comment type="caution">
    <text evidence="1">The sequence shown here is derived from an EMBL/GenBank/DDBJ whole genome shotgun (WGS) entry which is preliminary data.</text>
</comment>
<sequence length="117" mass="13138">MDSGLIQLACSYVLHENNEEVGSPFLKIENLSSGKDDGLNPMIMCLICFVLAEAPMLPACSFVQDQIFARGALRKQKSSWPRSELYGSRSKAYMEDSHRTQASIMNFKFIRGLLMRG</sequence>
<proteinExistence type="predicted"/>
<dbReference type="EMBL" id="CM037616">
    <property type="protein sequence ID" value="KAH7993890.1"/>
    <property type="molecule type" value="Genomic_DNA"/>
</dbReference>
<organism evidence="1 2">
    <name type="scientific">Sphaerodactylus townsendi</name>
    <dbReference type="NCBI Taxonomy" id="933632"/>
    <lineage>
        <taxon>Eukaryota</taxon>
        <taxon>Metazoa</taxon>
        <taxon>Chordata</taxon>
        <taxon>Craniata</taxon>
        <taxon>Vertebrata</taxon>
        <taxon>Euteleostomi</taxon>
        <taxon>Lepidosauria</taxon>
        <taxon>Squamata</taxon>
        <taxon>Bifurcata</taxon>
        <taxon>Gekkota</taxon>
        <taxon>Sphaerodactylidae</taxon>
        <taxon>Sphaerodactylus</taxon>
    </lineage>
</organism>
<keyword evidence="2" id="KW-1185">Reference proteome</keyword>
<accession>A0ACB8EN52</accession>
<protein>
    <submittedName>
        <fullName evidence="1">Uncharacterized protein</fullName>
    </submittedName>
</protein>
<reference evidence="1" key="1">
    <citation type="submission" date="2021-08" db="EMBL/GenBank/DDBJ databases">
        <title>The first chromosome-level gecko genome reveals the dynamic sex chromosomes of Neotropical dwarf geckos (Sphaerodactylidae: Sphaerodactylus).</title>
        <authorList>
            <person name="Pinto B.J."/>
            <person name="Keating S.E."/>
            <person name="Gamble T."/>
        </authorList>
    </citation>
    <scope>NUCLEOTIDE SEQUENCE</scope>
    <source>
        <strain evidence="1">TG3544</strain>
    </source>
</reference>
<evidence type="ECO:0000313" key="1">
    <source>
        <dbReference type="EMBL" id="KAH7993890.1"/>
    </source>
</evidence>
<evidence type="ECO:0000313" key="2">
    <source>
        <dbReference type="Proteomes" id="UP000827872"/>
    </source>
</evidence>
<dbReference type="Proteomes" id="UP000827872">
    <property type="component" value="Linkage Group LG03"/>
</dbReference>
<gene>
    <name evidence="1" type="ORF">K3G42_032572</name>
</gene>
<name>A0ACB8EN52_9SAUR</name>